<evidence type="ECO:0000313" key="4">
    <source>
        <dbReference type="EMBL" id="TRY77375.1"/>
    </source>
</evidence>
<feature type="compositionally biased region" description="Basic residues" evidence="2">
    <location>
        <begin position="1392"/>
        <end position="1405"/>
    </location>
</feature>
<feature type="compositionally biased region" description="Polar residues" evidence="2">
    <location>
        <begin position="771"/>
        <end position="789"/>
    </location>
</feature>
<feature type="compositionally biased region" description="Low complexity" evidence="2">
    <location>
        <begin position="2509"/>
        <end position="2535"/>
    </location>
</feature>
<dbReference type="SMART" id="SM00355">
    <property type="entry name" value="ZnF_C2H2"/>
    <property type="match status" value="5"/>
</dbReference>
<feature type="region of interest" description="Disordered" evidence="2">
    <location>
        <begin position="1597"/>
        <end position="1638"/>
    </location>
</feature>
<feature type="region of interest" description="Disordered" evidence="2">
    <location>
        <begin position="2490"/>
        <end position="2598"/>
    </location>
</feature>
<feature type="compositionally biased region" description="Polar residues" evidence="2">
    <location>
        <begin position="2114"/>
        <end position="2128"/>
    </location>
</feature>
<feature type="compositionally biased region" description="Low complexity" evidence="2">
    <location>
        <begin position="426"/>
        <end position="451"/>
    </location>
</feature>
<feature type="compositionally biased region" description="Polar residues" evidence="2">
    <location>
        <begin position="1477"/>
        <end position="1493"/>
    </location>
</feature>
<proteinExistence type="predicted"/>
<feature type="region of interest" description="Disordered" evidence="2">
    <location>
        <begin position="1390"/>
        <end position="1414"/>
    </location>
</feature>
<feature type="compositionally biased region" description="Low complexity" evidence="2">
    <location>
        <begin position="1143"/>
        <end position="1160"/>
    </location>
</feature>
<feature type="compositionally biased region" description="Basic residues" evidence="2">
    <location>
        <begin position="2536"/>
        <end position="2545"/>
    </location>
</feature>
<dbReference type="GO" id="GO:0008270">
    <property type="term" value="F:zinc ion binding"/>
    <property type="evidence" value="ECO:0007669"/>
    <property type="project" value="UniProtKB-KW"/>
</dbReference>
<feature type="compositionally biased region" description="Low complexity" evidence="2">
    <location>
        <begin position="1120"/>
        <end position="1135"/>
    </location>
</feature>
<dbReference type="Gene3D" id="3.30.160.60">
    <property type="entry name" value="Classic Zinc Finger"/>
    <property type="match status" value="1"/>
</dbReference>
<feature type="compositionally biased region" description="Low complexity" evidence="2">
    <location>
        <begin position="7"/>
        <end position="17"/>
    </location>
</feature>
<feature type="region of interest" description="Disordered" evidence="2">
    <location>
        <begin position="1312"/>
        <end position="1340"/>
    </location>
</feature>
<feature type="compositionally biased region" description="Polar residues" evidence="2">
    <location>
        <begin position="213"/>
        <end position="224"/>
    </location>
</feature>
<feature type="region of interest" description="Disordered" evidence="2">
    <location>
        <begin position="1994"/>
        <end position="2013"/>
    </location>
</feature>
<feature type="compositionally biased region" description="Low complexity" evidence="2">
    <location>
        <begin position="2360"/>
        <end position="2371"/>
    </location>
</feature>
<reference evidence="4 5" key="1">
    <citation type="journal article" date="2018" name="Nat. Ecol. Evol.">
        <title>Genomic signatures of mitonuclear coevolution across populations of Tigriopus californicus.</title>
        <authorList>
            <person name="Barreto F.S."/>
            <person name="Watson E.T."/>
            <person name="Lima T.G."/>
            <person name="Willett C.S."/>
            <person name="Edmands S."/>
            <person name="Li W."/>
            <person name="Burton R.S."/>
        </authorList>
    </citation>
    <scope>NUCLEOTIDE SEQUENCE [LARGE SCALE GENOMIC DNA]</scope>
    <source>
        <strain evidence="4 5">San Diego</strain>
    </source>
</reference>
<feature type="region of interest" description="Disordered" evidence="2">
    <location>
        <begin position="2089"/>
        <end position="2132"/>
    </location>
</feature>
<feature type="region of interest" description="Disordered" evidence="2">
    <location>
        <begin position="2341"/>
        <end position="2371"/>
    </location>
</feature>
<feature type="region of interest" description="Disordered" evidence="2">
    <location>
        <begin position="196"/>
        <end position="231"/>
    </location>
</feature>
<comment type="caution">
    <text evidence="4">The sequence shown here is derived from an EMBL/GenBank/DDBJ whole genome shotgun (WGS) entry which is preliminary data.</text>
</comment>
<protein>
    <recommendedName>
        <fullName evidence="3">C2H2-type domain-containing protein</fullName>
    </recommendedName>
</protein>
<keyword evidence="1" id="KW-0862">Zinc</keyword>
<feature type="region of interest" description="Disordered" evidence="2">
    <location>
        <begin position="1107"/>
        <end position="1164"/>
    </location>
</feature>
<dbReference type="Proteomes" id="UP000318571">
    <property type="component" value="Chromosome 5"/>
</dbReference>
<feature type="compositionally biased region" description="Basic and acidic residues" evidence="2">
    <location>
        <begin position="790"/>
        <end position="805"/>
    </location>
</feature>
<feature type="compositionally biased region" description="Polar residues" evidence="2">
    <location>
        <begin position="570"/>
        <end position="607"/>
    </location>
</feature>
<dbReference type="InterPro" id="IPR013087">
    <property type="entry name" value="Znf_C2H2_type"/>
</dbReference>
<keyword evidence="1" id="KW-0479">Metal-binding</keyword>
<feature type="compositionally biased region" description="Basic and acidic residues" evidence="2">
    <location>
        <begin position="60"/>
        <end position="76"/>
    </location>
</feature>
<dbReference type="PROSITE" id="PS00028">
    <property type="entry name" value="ZINC_FINGER_C2H2_1"/>
    <property type="match status" value="1"/>
</dbReference>
<evidence type="ECO:0000256" key="2">
    <source>
        <dbReference type="SAM" id="MobiDB-lite"/>
    </source>
</evidence>
<feature type="domain" description="C2H2-type" evidence="3">
    <location>
        <begin position="668"/>
        <end position="695"/>
    </location>
</feature>
<accession>A0A553PI71</accession>
<feature type="compositionally biased region" description="Low complexity" evidence="2">
    <location>
        <begin position="99"/>
        <end position="108"/>
    </location>
</feature>
<feature type="region of interest" description="Disordered" evidence="2">
    <location>
        <begin position="769"/>
        <end position="821"/>
    </location>
</feature>
<feature type="region of interest" description="Disordered" evidence="2">
    <location>
        <begin position="2250"/>
        <end position="2303"/>
    </location>
</feature>
<feature type="compositionally biased region" description="Pro residues" evidence="2">
    <location>
        <begin position="1316"/>
        <end position="1333"/>
    </location>
</feature>
<evidence type="ECO:0000259" key="3">
    <source>
        <dbReference type="PROSITE" id="PS50157"/>
    </source>
</evidence>
<evidence type="ECO:0000313" key="5">
    <source>
        <dbReference type="Proteomes" id="UP000318571"/>
    </source>
</evidence>
<feature type="region of interest" description="Disordered" evidence="2">
    <location>
        <begin position="163"/>
        <end position="183"/>
    </location>
</feature>
<sequence>MDPSHPYPYYVTDPPVTGLDAGPGSRSGLSHLSAAIQQQEHQRQGYYAPPPGGSPSQLPIKHDPPDPRSVVLERRPSVSTASVGGRVAKVAPMPPIVPSPSSTASSPSTRLGPGSSPTLSPEEAQPNSPLPSRLTTSPTVKKLSPAEIQRIRINQASEYYRKQREAQNERDRLRVVEQEQKQREIQLEQQRILERRRTSNPHPVSNHSSHHPTQQWTGAPSSTGLMKPSAAEMHISPGPVTIQREGGEGMGYGGYQASGFHTTNAPQPYQNSTYGGHTSHTSNPPHHPAMMATGVTSQTSRNIDLGAVVQSTIVNNVSKEFTQHWIIVGQDMRTLLLDFNGSFTLLIPNVENGQAFRVNSTSMEIQSRSLSNGQKLTFMKFQFRDPPTEIVAPVLQDKNMGYKVLKQNSACVFIGRILDEIRPNAQVPSSVSSSSSHGSGSLQSAPLALLTPPAPPPSRLSPSQFSSTSLNNLGPMIRQVSETVYGGHEAELLIAPPPQQLHFKPQTDEPQENSFPFYPEPTKVITLPNVTLNEKINPVDLGPPKPSMPLWHGNPNLKDVMAESPHPPMVSSQLQNPSSVAPQSQHSSPLQTVVSSSTSHECHQQSAKMILSPKTPPSATSTLFDQTNPLESSNSVFSASENRPKPVRSADLANVYPALKDEERQKLTRCRFCERTFVFVSELLVHMKIHVLDVSKVAEMSLKTWVQGRRLKCDVCKNKTSYTLDYAKHKDDHPILGLTCSRCSIHIKSPLELAMHMEKDHPIQIFEVKSQGKTGTSETSEATENNFKNSHPDPLNKSDLVKEKGTNGSSDFPRNLEQPPKTGFPPKICVNPCHALSPVGTNLSSPSHSIALIPSTSSCASKWEQSPIQDRQEEPPLQSLHVMATHSLSIEPPDTQRSTEINSKMSETTINAHQDEDLEDNRIIDDLAKHLCEEVLEQPLPGSTPAQPTVFPDVNYSHKIMAETHCFPEKNPLTSQSSIGPKEIEVKTLSSVMPNNSSVDSAEISDLDEKSNHPMSNMHPLGSSLSQFHEIDSDLPDFNSVIRESCQGPLTVRTMPHKDPHLLGKVEDLINYEEAEITPETTSALMTPSAPEASLATVTSLTTETSLTWTTSGAEAPLATGTSSTTETSSTWTTSVAEAPLATVTSSTTETSSTWTTSVTTEDEDFELKLSEDSDSDNEPPERHVCEICGDEFATPTSLKIHRTKCKNNDERLQCSVCLDCFMSTTSLNMHLTMCKKKMKMKTLGVGDDSVLPTPLPIPATSFIHQKEKDDLKQRDLEEDQDPSIEKTPAVIAREDQGEKYKLFSSQGPARLFPASPYPPLPPLPSPSPPPLHPSSQPLGAFPFPSLNAKTTTGPTQSSFLDSICKIGKKLPSEDPEVVRPVVVNIREKKSAKVKKKMGKHHPKSMLKNNTPLSLTSSISPLKDDTLAVSKDAILKDHGDEENTRFQDLNYDTVLFENSQGIKLRLKKQPVGDKGSVPSSVESAKNARKNSTFPIEKEKPCPQSEFIPTSEPKSKSKLKLVSKKKHLCNEITSTPRNETKKTVAPLKLSILMRKNSTLAAQEANTPKEEPLKLRISLKRPSGYSEPSVTPHKLRIRSQASQSTVAPMKLKISKSSGTKQTATNLSHQPPPSAHKPLNSVVPPILAKSYATTPENPTRIPKLVLRTSSIPGKDSFSPLKSSSVSDLEEIPNFRSPYSTMVHIRKDRCGRLNRSTKPKRVDSLANHLLALSCQVRLHPVMLEHVSPREVHPSQLKNVFHLCPKDLSLLEKNSNSAQPVKPKHGSSPFSGPKRSLVKRSKMSDQTVWRDKTPASDSPDGQPLSSLLATIECKNPTSSTCDESSQSNLNSLRNVYRTDEYSAACFRLNNECDGGVDGDVSSNENDDMCSESVTTRLFSAFKVISSLEETREIVQDLLYDLVGQISFDSQSTQSPAPASTPSNTTKFECFRVPSGTSNINVKRPPLKRSGSGLDRSDYTKRRKRRRKLVDKLIIRTLRSPSTSTDEDSNNDHPDSTKKVCSGILNDLVSTVVAREPRMIIPALILKRPPIAKKNPIEDNKIVPPLKIKLSENASTSKSTSPSCVKPNASVIEITSNHSMARRKGPPPPTPFTTKMTRPNNRGPNKSNGSTKLTSPGPKSVKIKKLLKITNKPLPPVSSLIQDAQEREVIAKAIDEIAQMDMDSPQRPHSHFDAKLERVPIKKPLLSPTNVISDDSTKRLKTWPTKREMWICDTDQRSLSPISVSVSPPVFAKKSRACPSMSPAPHRICLPVQPSTTSQTPFVARKSGLPPSALSPTHPYEEASDESSSERAVSEILWSKESFGLNPEAYSVIDHLFESEVQKLASSIASSSEEPEAEVESESQPESESLPESSLDPASAKDWVTKILLDLISNIVDRGVEPVSVPVQTEAFETRIKSIILDVADEAVFRSKTRPIDIQELSNYKLAKKYSDFRCLPQEFNYDSDLGRSEAVSSEADESQREITCNNQPLFVVWKETNPSPSAIPPTNVESSNGTSALSKSLTSPPKKKGPSGSSGAFSRKSYVKRRRKRSNQAASKAPFDQLISNTRRKYGMVKVQQQPSPPPTPTPTLPSTTTVMTTDSDTSSNMITDEFLLLDCSEDSSNCSLYDDPAKSTPSPTPSLTFDPPGMFVDDEFSPVNSNSETKESDFDDEDQIEGQKRAQYQNSPTTKKPLLKNVFVPSHPIQTRMKKRTLRGSTKL</sequence>
<gene>
    <name evidence="4" type="ORF">TCAL_14770</name>
</gene>
<dbReference type="PROSITE" id="PS50157">
    <property type="entry name" value="ZINC_FINGER_C2H2_2"/>
    <property type="match status" value="2"/>
</dbReference>
<feature type="region of interest" description="Disordered" evidence="2">
    <location>
        <begin position="426"/>
        <end position="467"/>
    </location>
</feature>
<feature type="region of interest" description="Disordered" evidence="2">
    <location>
        <begin position="1"/>
        <end position="146"/>
    </location>
</feature>
<feature type="compositionally biased region" description="Polar residues" evidence="2">
    <location>
        <begin position="1612"/>
        <end position="1626"/>
    </location>
</feature>
<evidence type="ECO:0000256" key="1">
    <source>
        <dbReference type="PROSITE-ProRule" id="PRU00042"/>
    </source>
</evidence>
<feature type="region of interest" description="Disordered" evidence="2">
    <location>
        <begin position="1468"/>
        <end position="1521"/>
    </location>
</feature>
<dbReference type="PANTHER" id="PTHR24216">
    <property type="entry name" value="PAXILLIN-RELATED"/>
    <property type="match status" value="1"/>
</dbReference>
<dbReference type="PANTHER" id="PTHR24216:SF8">
    <property type="entry name" value="PAXILLIN, ISOFORM F"/>
    <property type="match status" value="1"/>
</dbReference>
<feature type="compositionally biased region" description="Low complexity" evidence="2">
    <location>
        <begin position="2584"/>
        <end position="2598"/>
    </location>
</feature>
<dbReference type="EMBL" id="VCGU01000004">
    <property type="protein sequence ID" value="TRY77375.1"/>
    <property type="molecule type" value="Genomic_DNA"/>
</dbReference>
<feature type="compositionally biased region" description="Polar residues" evidence="2">
    <location>
        <begin position="617"/>
        <end position="641"/>
    </location>
</feature>
<feature type="region of interest" description="Disordered" evidence="2">
    <location>
        <begin position="2620"/>
        <end position="2688"/>
    </location>
</feature>
<feature type="region of interest" description="Disordered" evidence="2">
    <location>
        <begin position="1949"/>
        <end position="1977"/>
    </location>
</feature>
<name>A0A553PI71_TIGCA</name>
<feature type="domain" description="C2H2-type" evidence="3">
    <location>
        <begin position="1184"/>
        <end position="1213"/>
    </location>
</feature>
<organism evidence="4 5">
    <name type="scientific">Tigriopus californicus</name>
    <name type="common">Marine copepod</name>
    <dbReference type="NCBI Taxonomy" id="6832"/>
    <lineage>
        <taxon>Eukaryota</taxon>
        <taxon>Metazoa</taxon>
        <taxon>Ecdysozoa</taxon>
        <taxon>Arthropoda</taxon>
        <taxon>Crustacea</taxon>
        <taxon>Multicrustacea</taxon>
        <taxon>Hexanauplia</taxon>
        <taxon>Copepoda</taxon>
        <taxon>Harpacticoida</taxon>
        <taxon>Harpacticidae</taxon>
        <taxon>Tigriopus</taxon>
    </lineage>
</organism>
<keyword evidence="1" id="KW-0863">Zinc-finger</keyword>
<feature type="compositionally biased region" description="Polar residues" evidence="2">
    <location>
        <begin position="27"/>
        <end position="39"/>
    </location>
</feature>
<keyword evidence="5" id="KW-1185">Reference proteome</keyword>
<feature type="region of interest" description="Disordered" evidence="2">
    <location>
        <begin position="1269"/>
        <end position="1292"/>
    </location>
</feature>
<feature type="compositionally biased region" description="Acidic residues" evidence="2">
    <location>
        <begin position="2347"/>
        <end position="2359"/>
    </location>
</feature>
<feature type="compositionally biased region" description="Pro residues" evidence="2">
    <location>
        <begin position="2574"/>
        <end position="2583"/>
    </location>
</feature>
<feature type="region of interest" description="Disordered" evidence="2">
    <location>
        <begin position="558"/>
        <end position="644"/>
    </location>
</feature>
<feature type="region of interest" description="Disordered" evidence="2">
    <location>
        <begin position="1770"/>
        <end position="1820"/>
    </location>
</feature>